<dbReference type="Proteomes" id="UP000566819">
    <property type="component" value="Unassembled WGS sequence"/>
</dbReference>
<organism evidence="2 3">
    <name type="scientific">Cudoniella acicularis</name>
    <dbReference type="NCBI Taxonomy" id="354080"/>
    <lineage>
        <taxon>Eukaryota</taxon>
        <taxon>Fungi</taxon>
        <taxon>Dikarya</taxon>
        <taxon>Ascomycota</taxon>
        <taxon>Pezizomycotina</taxon>
        <taxon>Leotiomycetes</taxon>
        <taxon>Helotiales</taxon>
        <taxon>Tricladiaceae</taxon>
        <taxon>Cudoniella</taxon>
    </lineage>
</organism>
<feature type="region of interest" description="Disordered" evidence="1">
    <location>
        <begin position="93"/>
        <end position="128"/>
    </location>
</feature>
<feature type="compositionally biased region" description="Acidic residues" evidence="1">
    <location>
        <begin position="288"/>
        <end position="302"/>
    </location>
</feature>
<accession>A0A8H4R9C4</accession>
<gene>
    <name evidence="2" type="ORF">G7Y89_g13686</name>
</gene>
<proteinExistence type="predicted"/>
<reference evidence="2 3" key="1">
    <citation type="submission" date="2020-03" db="EMBL/GenBank/DDBJ databases">
        <title>Draft Genome Sequence of Cudoniella acicularis.</title>
        <authorList>
            <person name="Buettner E."/>
            <person name="Kellner H."/>
        </authorList>
    </citation>
    <scope>NUCLEOTIDE SEQUENCE [LARGE SCALE GENOMIC DNA]</scope>
    <source>
        <strain evidence="2 3">DSM 108380</strain>
    </source>
</reference>
<evidence type="ECO:0000256" key="1">
    <source>
        <dbReference type="SAM" id="MobiDB-lite"/>
    </source>
</evidence>
<keyword evidence="3" id="KW-1185">Reference proteome</keyword>
<feature type="region of interest" description="Disordered" evidence="1">
    <location>
        <begin position="288"/>
        <end position="319"/>
    </location>
</feature>
<comment type="caution">
    <text evidence="2">The sequence shown here is derived from an EMBL/GenBank/DDBJ whole genome shotgun (WGS) entry which is preliminary data.</text>
</comment>
<sequence length="391" mass="42980">MSTPLSTSEQTNGNVAVAKVRLGKAPVHEANHTGKSQKTMAAEHKDLANFLSSSFVASGQTSVNGTAVSGKASSHVVQHASKTIAVQHKHTTDLMSFPSPSGNNRTVSHKPLDTDEVPPAEDQKESKSMTLDWFKSELSVPTPEKFISILKNFTAFDDLEKRKLSDFRRDHRLFDAFGTNNGTLPLGRLGADIYSIRVYPTTPGLFNDSSAGPQTSLYDVKFYTLDAKVEQKKLLAIGLLVISPPRDSNLAAVRQLTVETYWIVAADSNHKLYFLRASRIGSNEEYVGSDEDFGDIEDEEDDRSLNSTDESKDTSTPGGYTHYCRDNSWISTPPTTFHAFNSNDCHKSTSILRFGLDGHCGNDRARMAETRLNAEGLGENFCSSSTEKDTR</sequence>
<dbReference type="AlphaFoldDB" id="A0A8H4R9C4"/>
<evidence type="ECO:0000313" key="2">
    <source>
        <dbReference type="EMBL" id="KAF4624486.1"/>
    </source>
</evidence>
<evidence type="ECO:0000313" key="3">
    <source>
        <dbReference type="Proteomes" id="UP000566819"/>
    </source>
</evidence>
<name>A0A8H4R9C4_9HELO</name>
<protein>
    <submittedName>
        <fullName evidence="2">Uncharacterized protein</fullName>
    </submittedName>
</protein>
<dbReference type="EMBL" id="JAAMPI010001643">
    <property type="protein sequence ID" value="KAF4624486.1"/>
    <property type="molecule type" value="Genomic_DNA"/>
</dbReference>